<accession>A0ACD1I323</accession>
<keyword evidence="2" id="KW-1185">Reference proteome</keyword>
<dbReference type="EMBL" id="KZ824572">
    <property type="protein sequence ID" value="RAK84624.1"/>
    <property type="molecule type" value="Genomic_DNA"/>
</dbReference>
<protein>
    <submittedName>
        <fullName evidence="1">Uncharacterized protein</fullName>
    </submittedName>
</protein>
<reference evidence="1" key="1">
    <citation type="submission" date="2018-02" db="EMBL/GenBank/DDBJ databases">
        <title>The genomes of Aspergillus section Nigri reveals drivers in fungal speciation.</title>
        <authorList>
            <consortium name="DOE Joint Genome Institute"/>
            <person name="Vesth T.C."/>
            <person name="Nybo J."/>
            <person name="Theobald S."/>
            <person name="Brandl J."/>
            <person name="Frisvad J.C."/>
            <person name="Nielsen K.F."/>
            <person name="Lyhne E.K."/>
            <person name="Kogle M.E."/>
            <person name="Kuo A."/>
            <person name="Riley R."/>
            <person name="Clum A."/>
            <person name="Nolan M."/>
            <person name="Lipzen A."/>
            <person name="Salamov A."/>
            <person name="Henrissat B."/>
            <person name="Wiebenga A."/>
            <person name="De vries R.P."/>
            <person name="Grigoriev I.V."/>
            <person name="Mortensen U.H."/>
            <person name="Andersen M.R."/>
            <person name="Baker S.E."/>
        </authorList>
    </citation>
    <scope>NUCLEOTIDE SEQUENCE</scope>
    <source>
        <strain evidence="1">CBS 115574</strain>
    </source>
</reference>
<evidence type="ECO:0000313" key="1">
    <source>
        <dbReference type="EMBL" id="RAK84624.1"/>
    </source>
</evidence>
<evidence type="ECO:0000313" key="2">
    <source>
        <dbReference type="Proteomes" id="UP000249748"/>
    </source>
</evidence>
<name>A0ACD1I323_9EURO</name>
<organism evidence="1 2">
    <name type="scientific">Aspergillus costaricaensis CBS 115574</name>
    <dbReference type="NCBI Taxonomy" id="1448317"/>
    <lineage>
        <taxon>Eukaryota</taxon>
        <taxon>Fungi</taxon>
        <taxon>Dikarya</taxon>
        <taxon>Ascomycota</taxon>
        <taxon>Pezizomycotina</taxon>
        <taxon>Eurotiomycetes</taxon>
        <taxon>Eurotiomycetidae</taxon>
        <taxon>Eurotiales</taxon>
        <taxon>Aspergillaceae</taxon>
        <taxon>Aspergillus</taxon>
        <taxon>Aspergillus subgen. Circumdati</taxon>
    </lineage>
</organism>
<proteinExistence type="predicted"/>
<gene>
    <name evidence="1" type="ORF">BO79DRAFT_51721</name>
</gene>
<dbReference type="Proteomes" id="UP000249748">
    <property type="component" value="Unassembled WGS sequence"/>
</dbReference>
<sequence>MGRVYVGPALGFTSFYLRLLSHSLLFLFTRSSVGGVCMDGAAECMGHGAESKWRPIWLAYLSIQGQTTSVSVELNPVNCRQTNSSQVRRATGCFRWVG</sequence>